<organism evidence="6 8">
    <name type="scientific">Shewanella psychromarinicola</name>
    <dbReference type="NCBI Taxonomy" id="2487742"/>
    <lineage>
        <taxon>Bacteria</taxon>
        <taxon>Pseudomonadati</taxon>
        <taxon>Pseudomonadota</taxon>
        <taxon>Gammaproteobacteria</taxon>
        <taxon>Alteromonadales</taxon>
        <taxon>Shewanellaceae</taxon>
        <taxon>Shewanella</taxon>
    </lineage>
</organism>
<dbReference type="EMBL" id="CP034073">
    <property type="protein sequence ID" value="AZG34416.1"/>
    <property type="molecule type" value="Genomic_DNA"/>
</dbReference>
<dbReference type="InterPro" id="IPR013785">
    <property type="entry name" value="Aldolase_TIM"/>
</dbReference>
<proteinExistence type="inferred from homology"/>
<evidence type="ECO:0000313" key="6">
    <source>
        <dbReference type="EMBL" id="RPA32515.1"/>
    </source>
</evidence>
<keyword evidence="3" id="KW-0560">Oxidoreductase</keyword>
<gene>
    <name evidence="6" type="ORF">EGC77_12005</name>
    <name evidence="5" type="ORF">EGC80_05385</name>
</gene>
<dbReference type="AlphaFoldDB" id="A0A3N4E2T9"/>
<dbReference type="CDD" id="cd02933">
    <property type="entry name" value="OYE_like_FMN"/>
    <property type="match status" value="1"/>
</dbReference>
<dbReference type="Pfam" id="PF00724">
    <property type="entry name" value="Oxidored_FMN"/>
    <property type="match status" value="1"/>
</dbReference>
<dbReference type="GO" id="GO:0016628">
    <property type="term" value="F:oxidoreductase activity, acting on the CH-CH group of donors, NAD or NADP as acceptor"/>
    <property type="evidence" value="ECO:0007669"/>
    <property type="project" value="UniProtKB-ARBA"/>
</dbReference>
<dbReference type="RefSeq" id="WP_124012972.1">
    <property type="nucleotide sequence ID" value="NZ_CP034073.1"/>
</dbReference>
<evidence type="ECO:0000256" key="1">
    <source>
        <dbReference type="ARBA" id="ARBA00001917"/>
    </source>
</evidence>
<keyword evidence="7" id="KW-1185">Reference proteome</keyword>
<dbReference type="FunFam" id="3.20.20.70:FF:000059">
    <property type="entry name" value="N-ethylmaleimide reductase, FMN-linked"/>
    <property type="match status" value="1"/>
</dbReference>
<dbReference type="KEGG" id="spsr:EGC80_05385"/>
<dbReference type="SUPFAM" id="SSF51395">
    <property type="entry name" value="FMN-linked oxidoreductases"/>
    <property type="match status" value="1"/>
</dbReference>
<dbReference type="GO" id="GO:0010181">
    <property type="term" value="F:FMN binding"/>
    <property type="evidence" value="ECO:0007669"/>
    <property type="project" value="InterPro"/>
</dbReference>
<reference evidence="8" key="2">
    <citation type="submission" date="2018-11" db="EMBL/GenBank/DDBJ databases">
        <title>Shewanella sp. R106.</title>
        <authorList>
            <person name="Hwang Y.J."/>
            <person name="Hwang C.Y."/>
        </authorList>
    </citation>
    <scope>NUCLEOTIDE SEQUENCE [LARGE SCALE GENOMIC DNA]</scope>
    <source>
        <strain evidence="8">R106</strain>
    </source>
</reference>
<dbReference type="InterPro" id="IPR001155">
    <property type="entry name" value="OxRdtase_FMN_N"/>
</dbReference>
<comment type="cofactor">
    <cofactor evidence="1">
        <name>FMN</name>
        <dbReference type="ChEBI" id="CHEBI:58210"/>
    </cofactor>
</comment>
<evidence type="ECO:0000259" key="4">
    <source>
        <dbReference type="Pfam" id="PF00724"/>
    </source>
</evidence>
<dbReference type="Proteomes" id="UP000278855">
    <property type="component" value="Unassembled WGS sequence"/>
</dbReference>
<reference evidence="5 7" key="1">
    <citation type="submission" date="2018-11" db="EMBL/GenBank/DDBJ databases">
        <title>Shewanella sp. M2.</title>
        <authorList>
            <person name="Hwang Y.J."/>
            <person name="Hwang C.Y."/>
        </authorList>
    </citation>
    <scope>NUCLEOTIDE SEQUENCE [LARGE SCALE GENOMIC DNA]</scope>
    <source>
        <strain evidence="5 7">M2</strain>
    </source>
</reference>
<dbReference type="InterPro" id="IPR045247">
    <property type="entry name" value="Oye-like"/>
</dbReference>
<name>A0A3N4E2T9_9GAMM</name>
<protein>
    <submittedName>
        <fullName evidence="6">Alkene reductase</fullName>
    </submittedName>
</protein>
<evidence type="ECO:0000256" key="2">
    <source>
        <dbReference type="ARBA" id="ARBA00005979"/>
    </source>
</evidence>
<accession>A0A3N4E2T9</accession>
<sequence>MKFSHLFKQTQLGPYTLRNRIVLPPLTRSRSDQPGNIPNQLMAQYYAQRSGAGFMVTEGTQIEPRGQGYAWTPGIHSAEQIAGWKQVTKAVHDAGSIIFCQLWHVGRVSHTSLQPDQQAPVGPSDLIADTVKVFIETAPDQGALADPSEPRSLSTAEVEELVQMYKQAAINAKEAGFDGVELHCANGYLVNQFISEHTNNRTDKYGGTLANRLRFLKEITEAVASVMGPDKVGVRFAPLFESTDEVRVYLGLVESDPHLTYIEAIKILNNIGIAYLSLAEADWDNAPDLPEKFYQEVRSTFDGLIMYAGKYTPEKALRILTEGHGDIFGFGRPFIANPDLPERIKYEWPLNEADPSTMYGGTNKGYTDYPVYIK</sequence>
<dbReference type="Gene3D" id="3.20.20.70">
    <property type="entry name" value="Aldolase class I"/>
    <property type="match status" value="1"/>
</dbReference>
<reference evidence="6" key="3">
    <citation type="submission" date="2018-11" db="EMBL/GenBank/DDBJ databases">
        <authorList>
            <person name="Hwang Y.J."/>
            <person name="Hwang C.Y."/>
        </authorList>
    </citation>
    <scope>NUCLEOTIDE SEQUENCE</scope>
    <source>
        <strain evidence="6">R106</strain>
    </source>
</reference>
<dbReference type="Proteomes" id="UP000273778">
    <property type="component" value="Chromosome"/>
</dbReference>
<evidence type="ECO:0000256" key="3">
    <source>
        <dbReference type="ARBA" id="ARBA00023002"/>
    </source>
</evidence>
<evidence type="ECO:0000313" key="8">
    <source>
        <dbReference type="Proteomes" id="UP000278855"/>
    </source>
</evidence>
<dbReference type="EMBL" id="RKKB01000003">
    <property type="protein sequence ID" value="RPA32515.1"/>
    <property type="molecule type" value="Genomic_DNA"/>
</dbReference>
<dbReference type="GO" id="GO:0005829">
    <property type="term" value="C:cytosol"/>
    <property type="evidence" value="ECO:0007669"/>
    <property type="project" value="UniProtKB-ARBA"/>
</dbReference>
<evidence type="ECO:0000313" key="7">
    <source>
        <dbReference type="Proteomes" id="UP000273778"/>
    </source>
</evidence>
<comment type="similarity">
    <text evidence="2">Belongs to the NADH:flavin oxidoreductase/NADH oxidase family.</text>
</comment>
<dbReference type="OrthoDB" id="8523426at2"/>
<dbReference type="PANTHER" id="PTHR22893:SF91">
    <property type="entry name" value="NADPH DEHYDROGENASE 2-RELATED"/>
    <property type="match status" value="1"/>
</dbReference>
<dbReference type="PANTHER" id="PTHR22893">
    <property type="entry name" value="NADH OXIDOREDUCTASE-RELATED"/>
    <property type="match status" value="1"/>
</dbReference>
<feature type="domain" description="NADH:flavin oxidoreductase/NADH oxidase N-terminal" evidence="4">
    <location>
        <begin position="6"/>
        <end position="351"/>
    </location>
</feature>
<evidence type="ECO:0000313" key="5">
    <source>
        <dbReference type="EMBL" id="AZG34416.1"/>
    </source>
</evidence>